<name>A0ABW3BT24_9FLAO</name>
<dbReference type="InterPro" id="IPR050546">
    <property type="entry name" value="Glycosyl_Hydrlase_16"/>
</dbReference>
<gene>
    <name evidence="4" type="ORF">ACFQ0I_09095</name>
</gene>
<feature type="region of interest" description="Disordered" evidence="2">
    <location>
        <begin position="28"/>
        <end position="62"/>
    </location>
</feature>
<dbReference type="Proteomes" id="UP001597011">
    <property type="component" value="Unassembled WGS sequence"/>
</dbReference>
<dbReference type="Gene3D" id="2.60.120.200">
    <property type="match status" value="1"/>
</dbReference>
<organism evidence="4 5">
    <name type="scientific">Mariniflexile aquimaris</name>
    <dbReference type="NCBI Taxonomy" id="881009"/>
    <lineage>
        <taxon>Bacteria</taxon>
        <taxon>Pseudomonadati</taxon>
        <taxon>Bacteroidota</taxon>
        <taxon>Flavobacteriia</taxon>
        <taxon>Flavobacteriales</taxon>
        <taxon>Flavobacteriaceae</taxon>
        <taxon>Mariniflexile</taxon>
    </lineage>
</organism>
<dbReference type="PANTHER" id="PTHR10963:SF55">
    <property type="entry name" value="GLYCOSIDE HYDROLASE FAMILY 16 PROTEIN"/>
    <property type="match status" value="1"/>
</dbReference>
<dbReference type="SUPFAM" id="SSF49899">
    <property type="entry name" value="Concanavalin A-like lectins/glucanases"/>
    <property type="match status" value="1"/>
</dbReference>
<evidence type="ECO:0000313" key="5">
    <source>
        <dbReference type="Proteomes" id="UP001597011"/>
    </source>
</evidence>
<comment type="caution">
    <text evidence="4">The sequence shown here is derived from an EMBL/GenBank/DDBJ whole genome shotgun (WGS) entry which is preliminary data.</text>
</comment>
<sequence>MTTKTNINWLLIVVVFMLVGINVGCSSDDSPADGEEQVTPDPTPTPTPTPTPNSNYPLSDQSNSGNWVLNTAVSDEFEATVLDESKWLIQGRNGVFQSNFKGRAPSQFSTNNVRLEDGKLKLETRWEPNYNFSPTTDSNGDKYENITTAAVITKSEFVYGYLEVKCKAADAEITSSFWATGGNTEFDFFEFFGDHRQSSKLWKDRELWWSIHDWTSAGAGRTTYTEHHDLGYRVADAFHVYGFDWSADGVKIYIDGVLFRDVSRATINSYDDINNGGGNGANENFVVTKPIKIWFDQETFPWHGVPDSLEDLELNSPEGKKTDGKVDFEIEYLRIWQKG</sequence>
<dbReference type="PROSITE" id="PS51762">
    <property type="entry name" value="GH16_2"/>
    <property type="match status" value="1"/>
</dbReference>
<dbReference type="InterPro" id="IPR013320">
    <property type="entry name" value="ConA-like_dom_sf"/>
</dbReference>
<proteinExistence type="inferred from homology"/>
<comment type="similarity">
    <text evidence="1">Belongs to the glycosyl hydrolase 16 family.</text>
</comment>
<evidence type="ECO:0000256" key="2">
    <source>
        <dbReference type="SAM" id="MobiDB-lite"/>
    </source>
</evidence>
<reference evidence="5" key="1">
    <citation type="journal article" date="2019" name="Int. J. Syst. Evol. Microbiol.">
        <title>The Global Catalogue of Microorganisms (GCM) 10K type strain sequencing project: providing services to taxonomists for standard genome sequencing and annotation.</title>
        <authorList>
            <consortium name="The Broad Institute Genomics Platform"/>
            <consortium name="The Broad Institute Genome Sequencing Center for Infectious Disease"/>
            <person name="Wu L."/>
            <person name="Ma J."/>
        </authorList>
    </citation>
    <scope>NUCLEOTIDE SEQUENCE [LARGE SCALE GENOMIC DNA]</scope>
    <source>
        <strain evidence="5">CCUG 60529</strain>
    </source>
</reference>
<keyword evidence="5" id="KW-1185">Reference proteome</keyword>
<feature type="domain" description="GH16" evidence="3">
    <location>
        <begin position="49"/>
        <end position="339"/>
    </location>
</feature>
<dbReference type="EMBL" id="JBHTIB010000012">
    <property type="protein sequence ID" value="MFD0835918.1"/>
    <property type="molecule type" value="Genomic_DNA"/>
</dbReference>
<dbReference type="RefSeq" id="WP_379941471.1">
    <property type="nucleotide sequence ID" value="NZ_JBHTIB010000012.1"/>
</dbReference>
<protein>
    <submittedName>
        <fullName evidence="4">Family 16 glycosylhydrolase</fullName>
    </submittedName>
</protein>
<dbReference type="PANTHER" id="PTHR10963">
    <property type="entry name" value="GLYCOSYL HYDROLASE-RELATED"/>
    <property type="match status" value="1"/>
</dbReference>
<evidence type="ECO:0000256" key="1">
    <source>
        <dbReference type="ARBA" id="ARBA00006865"/>
    </source>
</evidence>
<feature type="compositionally biased region" description="Pro residues" evidence="2">
    <location>
        <begin position="41"/>
        <end position="51"/>
    </location>
</feature>
<feature type="compositionally biased region" description="Polar residues" evidence="2">
    <location>
        <begin position="53"/>
        <end position="62"/>
    </location>
</feature>
<dbReference type="InterPro" id="IPR000757">
    <property type="entry name" value="Beta-glucanase-like"/>
</dbReference>
<dbReference type="Pfam" id="PF00722">
    <property type="entry name" value="Glyco_hydro_16"/>
    <property type="match status" value="1"/>
</dbReference>
<evidence type="ECO:0000313" key="4">
    <source>
        <dbReference type="EMBL" id="MFD0835918.1"/>
    </source>
</evidence>
<evidence type="ECO:0000259" key="3">
    <source>
        <dbReference type="PROSITE" id="PS51762"/>
    </source>
</evidence>
<accession>A0ABW3BT24</accession>